<feature type="transmembrane region" description="Helical" evidence="8">
    <location>
        <begin position="474"/>
        <end position="494"/>
    </location>
</feature>
<dbReference type="PROSITE" id="PS00211">
    <property type="entry name" value="ABC_TRANSPORTER_1"/>
    <property type="match status" value="1"/>
</dbReference>
<evidence type="ECO:0000259" key="9">
    <source>
        <dbReference type="PROSITE" id="PS50893"/>
    </source>
</evidence>
<dbReference type="Proteomes" id="UP000253551">
    <property type="component" value="Unassembled WGS sequence"/>
</dbReference>
<comment type="caution">
    <text evidence="11">The sequence shown here is derived from an EMBL/GenBank/DDBJ whole genome shotgun (WGS) entry which is preliminary data.</text>
</comment>
<dbReference type="GO" id="GO:0140359">
    <property type="term" value="F:ABC-type transporter activity"/>
    <property type="evidence" value="ECO:0007669"/>
    <property type="project" value="InterPro"/>
</dbReference>
<dbReference type="GO" id="GO:0005524">
    <property type="term" value="F:ATP binding"/>
    <property type="evidence" value="ECO:0007669"/>
    <property type="project" value="UniProtKB-KW"/>
</dbReference>
<evidence type="ECO:0000256" key="4">
    <source>
        <dbReference type="ARBA" id="ARBA00022741"/>
    </source>
</evidence>
<proteinExistence type="predicted"/>
<evidence type="ECO:0000256" key="5">
    <source>
        <dbReference type="ARBA" id="ARBA00022840"/>
    </source>
</evidence>
<dbReference type="PANTHER" id="PTHR24223:SF353">
    <property type="entry name" value="ABC TRANSPORTER ATP-BINDING PROTEIN_PERMEASE VMR1-RELATED"/>
    <property type="match status" value="1"/>
</dbReference>
<keyword evidence="2 8" id="KW-0812">Transmembrane</keyword>
<reference evidence="11 12" key="1">
    <citation type="journal article" date="2018" name="G3 (Bethesda)">
        <title>Phylogenetic and Phylogenomic Definition of Rhizopus Species.</title>
        <authorList>
            <person name="Gryganskyi A.P."/>
            <person name="Golan J."/>
            <person name="Dolatabadi S."/>
            <person name="Mondo S."/>
            <person name="Robb S."/>
            <person name="Idnurm A."/>
            <person name="Muszewska A."/>
            <person name="Steczkiewicz K."/>
            <person name="Masonjones S."/>
            <person name="Liao H.L."/>
            <person name="Gajdeczka M.T."/>
            <person name="Anike F."/>
            <person name="Vuek A."/>
            <person name="Anishchenko I.M."/>
            <person name="Voigt K."/>
            <person name="de Hoog G.S."/>
            <person name="Smith M.E."/>
            <person name="Heitman J."/>
            <person name="Vilgalys R."/>
            <person name="Stajich J.E."/>
        </authorList>
    </citation>
    <scope>NUCLEOTIDE SEQUENCE [LARGE SCALE GENOMIC DNA]</scope>
    <source>
        <strain evidence="11 12">LSU 92-RS-03</strain>
    </source>
</reference>
<sequence length="502" mass="57130">MNELLQGIRQIKLFAWESNWTKRIIKSREIELSYLGKTCIADIIFLCIWHGTPLLIISIAFFSFTKLQEQELTAPIAFAAIEVYHELESALTIIPGTIIDVLEMYVSLDRVQKYLAKAEVNNMDSSFVHALDTIKMEDATTTWPIDSQDQVFQLKDLNIVFPKNQISLICGATGEAKITHDYVYSASSNPFYSTLDQSIDIASIQASQDTTISASWILPEAVAYVPQTAWLQNDTIKNNILFGLPFVSSRYQATIYACALDKNFSYLNDDDETEIGEKGITFSGGQKARVTLARAVYSRAQNIFLDDVLSAVDAYTARQLYHKCLLGPLVKSRTIILITHHVSLCIQNCTYVVLVKNGRTQITGSPLEIKKKSKKSIDKVSLTSNTESNPSIVDIHSSTKKSPKVLVEEEKRFDGTAKLKFYKKYLGLYGHWFFWTAFLSVIIGYRIFDITFTWWIKQWAQSYESDKAQKAYSLYAYLCIFAMINMINIFLVGFKYTLTFWK</sequence>
<evidence type="ECO:0000313" key="11">
    <source>
        <dbReference type="EMBL" id="RCI02842.1"/>
    </source>
</evidence>
<feature type="transmembrane region" description="Helical" evidence="8">
    <location>
        <begin position="428"/>
        <end position="448"/>
    </location>
</feature>
<dbReference type="InterPro" id="IPR036640">
    <property type="entry name" value="ABC1_TM_sf"/>
</dbReference>
<dbReference type="Gene3D" id="1.20.1560.10">
    <property type="entry name" value="ABC transporter type 1, transmembrane domain"/>
    <property type="match status" value="1"/>
</dbReference>
<dbReference type="GO" id="GO:0000329">
    <property type="term" value="C:fungal-type vacuole membrane"/>
    <property type="evidence" value="ECO:0007669"/>
    <property type="project" value="TreeGrafter"/>
</dbReference>
<protein>
    <recommendedName>
        <fullName evidence="13">ABC transmembrane type-1 domain-containing protein</fullName>
    </recommendedName>
</protein>
<dbReference type="STRING" id="4846.A0A367KLX4"/>
<dbReference type="AlphaFoldDB" id="A0A367KLX4"/>
<dbReference type="SUPFAM" id="SSF52540">
    <property type="entry name" value="P-loop containing nucleoside triphosphate hydrolases"/>
    <property type="match status" value="1"/>
</dbReference>
<dbReference type="InterPro" id="IPR050173">
    <property type="entry name" value="ABC_transporter_C-like"/>
</dbReference>
<dbReference type="GO" id="GO:0016887">
    <property type="term" value="F:ATP hydrolysis activity"/>
    <property type="evidence" value="ECO:0007669"/>
    <property type="project" value="InterPro"/>
</dbReference>
<evidence type="ECO:0000256" key="6">
    <source>
        <dbReference type="ARBA" id="ARBA00022989"/>
    </source>
</evidence>
<keyword evidence="5" id="KW-0067">ATP-binding</keyword>
<dbReference type="Pfam" id="PF00005">
    <property type="entry name" value="ABC_tran"/>
    <property type="match status" value="1"/>
</dbReference>
<evidence type="ECO:0000256" key="8">
    <source>
        <dbReference type="SAM" id="Phobius"/>
    </source>
</evidence>
<dbReference type="InterPro" id="IPR003439">
    <property type="entry name" value="ABC_transporter-like_ATP-bd"/>
</dbReference>
<accession>A0A367KLX4</accession>
<evidence type="ECO:0000256" key="1">
    <source>
        <dbReference type="ARBA" id="ARBA00022448"/>
    </source>
</evidence>
<organism evidence="11 12">
    <name type="scientific">Rhizopus stolonifer</name>
    <name type="common">Rhizopus nigricans</name>
    <dbReference type="NCBI Taxonomy" id="4846"/>
    <lineage>
        <taxon>Eukaryota</taxon>
        <taxon>Fungi</taxon>
        <taxon>Fungi incertae sedis</taxon>
        <taxon>Mucoromycota</taxon>
        <taxon>Mucoromycotina</taxon>
        <taxon>Mucoromycetes</taxon>
        <taxon>Mucorales</taxon>
        <taxon>Mucorineae</taxon>
        <taxon>Rhizopodaceae</taxon>
        <taxon>Rhizopus</taxon>
    </lineage>
</organism>
<evidence type="ECO:0000256" key="2">
    <source>
        <dbReference type="ARBA" id="ARBA00022692"/>
    </source>
</evidence>
<keyword evidence="7 8" id="KW-0472">Membrane</keyword>
<evidence type="ECO:0008006" key="13">
    <source>
        <dbReference type="Google" id="ProtNLM"/>
    </source>
</evidence>
<dbReference type="EMBL" id="PJQM01001241">
    <property type="protein sequence ID" value="RCI02842.1"/>
    <property type="molecule type" value="Genomic_DNA"/>
</dbReference>
<dbReference type="CDD" id="cd03250">
    <property type="entry name" value="ABCC_MRP_domain1"/>
    <property type="match status" value="1"/>
</dbReference>
<evidence type="ECO:0000256" key="7">
    <source>
        <dbReference type="ARBA" id="ARBA00023136"/>
    </source>
</evidence>
<feature type="transmembrane region" description="Helical" evidence="8">
    <location>
        <begin position="43"/>
        <end position="64"/>
    </location>
</feature>
<dbReference type="Gene3D" id="3.40.50.300">
    <property type="entry name" value="P-loop containing nucleotide triphosphate hydrolases"/>
    <property type="match status" value="1"/>
</dbReference>
<dbReference type="PROSITE" id="PS50929">
    <property type="entry name" value="ABC_TM1F"/>
    <property type="match status" value="1"/>
</dbReference>
<keyword evidence="1" id="KW-0813">Transport</keyword>
<keyword evidence="4" id="KW-0547">Nucleotide-binding</keyword>
<dbReference type="InterPro" id="IPR017871">
    <property type="entry name" value="ABC_transporter-like_CS"/>
</dbReference>
<feature type="domain" description="ABC transporter" evidence="9">
    <location>
        <begin position="134"/>
        <end position="382"/>
    </location>
</feature>
<dbReference type="InterPro" id="IPR027417">
    <property type="entry name" value="P-loop_NTPase"/>
</dbReference>
<dbReference type="SUPFAM" id="SSF90123">
    <property type="entry name" value="ABC transporter transmembrane region"/>
    <property type="match status" value="1"/>
</dbReference>
<evidence type="ECO:0000256" key="3">
    <source>
        <dbReference type="ARBA" id="ARBA00022737"/>
    </source>
</evidence>
<keyword evidence="6 8" id="KW-1133">Transmembrane helix</keyword>
<name>A0A367KLX4_RHIST</name>
<keyword evidence="3" id="KW-0677">Repeat</keyword>
<dbReference type="InterPro" id="IPR011527">
    <property type="entry name" value="ABC1_TM_dom"/>
</dbReference>
<dbReference type="PROSITE" id="PS50893">
    <property type="entry name" value="ABC_TRANSPORTER_2"/>
    <property type="match status" value="1"/>
</dbReference>
<evidence type="ECO:0000313" key="12">
    <source>
        <dbReference type="Proteomes" id="UP000253551"/>
    </source>
</evidence>
<keyword evidence="12" id="KW-1185">Reference proteome</keyword>
<feature type="non-terminal residue" evidence="11">
    <location>
        <position position="502"/>
    </location>
</feature>
<gene>
    <name evidence="11" type="ORF">CU098_011964</name>
</gene>
<dbReference type="PANTHER" id="PTHR24223">
    <property type="entry name" value="ATP-BINDING CASSETTE SUB-FAMILY C"/>
    <property type="match status" value="1"/>
</dbReference>
<dbReference type="OrthoDB" id="6500128at2759"/>
<feature type="domain" description="ABC transmembrane type-1" evidence="10">
    <location>
        <begin position="1"/>
        <end position="103"/>
    </location>
</feature>
<evidence type="ECO:0000259" key="10">
    <source>
        <dbReference type="PROSITE" id="PS50929"/>
    </source>
</evidence>